<dbReference type="EMBL" id="MVOH01000003">
    <property type="protein sequence ID" value="PAU68811.1"/>
    <property type="molecule type" value="Genomic_DNA"/>
</dbReference>
<dbReference type="SUPFAM" id="SSF64288">
    <property type="entry name" value="Chorismate lyase-like"/>
    <property type="match status" value="1"/>
</dbReference>
<dbReference type="PANTHER" id="PTHR44846:SF1">
    <property type="entry name" value="MANNOSYL-D-GLYCERATE TRANSPORT_METABOLISM SYSTEM REPRESSOR MNGR-RELATED"/>
    <property type="match status" value="1"/>
</dbReference>
<dbReference type="InterPro" id="IPR036390">
    <property type="entry name" value="WH_DNA-bd_sf"/>
</dbReference>
<comment type="caution">
    <text evidence="5">The sequence shown here is derived from an EMBL/GenBank/DDBJ whole genome shotgun (WGS) entry which is preliminary data.</text>
</comment>
<dbReference type="Pfam" id="PF07702">
    <property type="entry name" value="UTRA"/>
    <property type="match status" value="1"/>
</dbReference>
<dbReference type="InterPro" id="IPR028978">
    <property type="entry name" value="Chorismate_lyase_/UTRA_dom_sf"/>
</dbReference>
<accession>A0A2A2EIF7</accession>
<feature type="domain" description="HTH gntR-type" evidence="4">
    <location>
        <begin position="13"/>
        <end position="82"/>
    </location>
</feature>
<dbReference type="PROSITE" id="PS50949">
    <property type="entry name" value="HTH_GNTR"/>
    <property type="match status" value="1"/>
</dbReference>
<keyword evidence="2" id="KW-0238">DNA-binding</keyword>
<gene>
    <name evidence="5" type="ORF">B1526_0238</name>
</gene>
<dbReference type="AlphaFoldDB" id="A0A2A2EIF7"/>
<dbReference type="GO" id="GO:0003677">
    <property type="term" value="F:DNA binding"/>
    <property type="evidence" value="ECO:0007669"/>
    <property type="project" value="UniProtKB-KW"/>
</dbReference>
<protein>
    <submittedName>
        <fullName evidence="5">GntR family transcriptional regulator</fullName>
    </submittedName>
</protein>
<dbReference type="SUPFAM" id="SSF46785">
    <property type="entry name" value="Winged helix' DNA-binding domain"/>
    <property type="match status" value="1"/>
</dbReference>
<dbReference type="SMART" id="SM00866">
    <property type="entry name" value="UTRA"/>
    <property type="match status" value="1"/>
</dbReference>
<dbReference type="GO" id="GO:0003700">
    <property type="term" value="F:DNA-binding transcription factor activity"/>
    <property type="evidence" value="ECO:0007669"/>
    <property type="project" value="InterPro"/>
</dbReference>
<reference evidence="5 6" key="1">
    <citation type="journal article" date="2017" name="ISME J.">
        <title>Unveiling bifidobacterial biogeography across the mammalian branch of the tree of life.</title>
        <authorList>
            <person name="Milani C."/>
            <person name="Mangifesta M."/>
            <person name="Mancabelli L."/>
            <person name="Lugli G.A."/>
            <person name="James K."/>
            <person name="Duranti S."/>
            <person name="Turroni F."/>
            <person name="Ferrario C."/>
            <person name="Ossiprandi M.C."/>
            <person name="van Sinderen D."/>
            <person name="Ventura M."/>
        </authorList>
    </citation>
    <scope>NUCLEOTIDE SEQUENCE [LARGE SCALE GENOMIC DNA]</scope>
    <source>
        <strain evidence="6">Ham19E</strain>
    </source>
</reference>
<dbReference type="SMART" id="SM00345">
    <property type="entry name" value="HTH_GNTR"/>
    <property type="match status" value="1"/>
</dbReference>
<dbReference type="InterPro" id="IPR011663">
    <property type="entry name" value="UTRA"/>
</dbReference>
<dbReference type="Pfam" id="PF00392">
    <property type="entry name" value="GntR"/>
    <property type="match status" value="1"/>
</dbReference>
<evidence type="ECO:0000313" key="5">
    <source>
        <dbReference type="EMBL" id="PAU68811.1"/>
    </source>
</evidence>
<evidence type="ECO:0000313" key="6">
    <source>
        <dbReference type="Proteomes" id="UP000218399"/>
    </source>
</evidence>
<evidence type="ECO:0000256" key="2">
    <source>
        <dbReference type="ARBA" id="ARBA00023125"/>
    </source>
</evidence>
<dbReference type="InterPro" id="IPR036388">
    <property type="entry name" value="WH-like_DNA-bd_sf"/>
</dbReference>
<dbReference type="Proteomes" id="UP000218399">
    <property type="component" value="Unassembled WGS sequence"/>
</dbReference>
<dbReference type="GO" id="GO:0045892">
    <property type="term" value="P:negative regulation of DNA-templated transcription"/>
    <property type="evidence" value="ECO:0007669"/>
    <property type="project" value="TreeGrafter"/>
</dbReference>
<dbReference type="Gene3D" id="3.40.1410.10">
    <property type="entry name" value="Chorismate lyase-like"/>
    <property type="match status" value="1"/>
</dbReference>
<dbReference type="PRINTS" id="PR00035">
    <property type="entry name" value="HTHGNTR"/>
</dbReference>
<organism evidence="5 6">
    <name type="scientific">Bifidobacterium criceti</name>
    <dbReference type="NCBI Taxonomy" id="1960969"/>
    <lineage>
        <taxon>Bacteria</taxon>
        <taxon>Bacillati</taxon>
        <taxon>Actinomycetota</taxon>
        <taxon>Actinomycetes</taxon>
        <taxon>Bifidobacteriales</taxon>
        <taxon>Bifidobacteriaceae</taxon>
        <taxon>Bifidobacterium</taxon>
    </lineage>
</organism>
<dbReference type="InterPro" id="IPR050679">
    <property type="entry name" value="Bact_HTH_transcr_reg"/>
</dbReference>
<dbReference type="PANTHER" id="PTHR44846">
    <property type="entry name" value="MANNOSYL-D-GLYCERATE TRANSPORT/METABOLISM SYSTEM REPRESSOR MNGR-RELATED"/>
    <property type="match status" value="1"/>
</dbReference>
<evidence type="ECO:0000256" key="3">
    <source>
        <dbReference type="ARBA" id="ARBA00023163"/>
    </source>
</evidence>
<evidence type="ECO:0000259" key="4">
    <source>
        <dbReference type="PROSITE" id="PS50949"/>
    </source>
</evidence>
<sequence length="265" mass="28697">MADGGTTTGRALSATVSRAIHDIHLLANVDELRVGDRLPAERALAERLQVSRSTVRAALKAMRERGEIVTRGGRAGTVIAADIAHTALPSRIDVNAKSARVIDRTSASTSGLPHMLASQGKSCVTTVLDARVQRCDERICTMFHCASSQPLIRVERARAIGNVPISYEQTYLDPRGYPDFLDFDMTASIYQLLQFNYGTVIHAVEETIEMIPGFGRPARALRTASGTPLLYVCSRATDAFGNTVVVSDDIYPAAHVRLTTSRTLG</sequence>
<dbReference type="CDD" id="cd07377">
    <property type="entry name" value="WHTH_GntR"/>
    <property type="match status" value="1"/>
</dbReference>
<dbReference type="Gene3D" id="1.10.10.10">
    <property type="entry name" value="Winged helix-like DNA-binding domain superfamily/Winged helix DNA-binding domain"/>
    <property type="match status" value="1"/>
</dbReference>
<proteinExistence type="predicted"/>
<keyword evidence="1" id="KW-0805">Transcription regulation</keyword>
<evidence type="ECO:0000256" key="1">
    <source>
        <dbReference type="ARBA" id="ARBA00023015"/>
    </source>
</evidence>
<dbReference type="InterPro" id="IPR000524">
    <property type="entry name" value="Tscrpt_reg_HTH_GntR"/>
</dbReference>
<name>A0A2A2EIF7_9BIFI</name>
<keyword evidence="6" id="KW-1185">Reference proteome</keyword>
<keyword evidence="3" id="KW-0804">Transcription</keyword>